<organism evidence="3 4">
    <name type="scientific">Wolfiporia cocos (strain MD-104)</name>
    <name type="common">Brown rot fungus</name>
    <dbReference type="NCBI Taxonomy" id="742152"/>
    <lineage>
        <taxon>Eukaryota</taxon>
        <taxon>Fungi</taxon>
        <taxon>Dikarya</taxon>
        <taxon>Basidiomycota</taxon>
        <taxon>Agaricomycotina</taxon>
        <taxon>Agaricomycetes</taxon>
        <taxon>Polyporales</taxon>
        <taxon>Phaeolaceae</taxon>
        <taxon>Wolfiporia</taxon>
    </lineage>
</organism>
<evidence type="ECO:0000256" key="2">
    <source>
        <dbReference type="ARBA" id="ARBA00023239"/>
    </source>
</evidence>
<dbReference type="Pfam" id="PF06330">
    <property type="entry name" value="TRI5"/>
    <property type="match status" value="1"/>
</dbReference>
<evidence type="ECO:0000256" key="1">
    <source>
        <dbReference type="ARBA" id="ARBA00007946"/>
    </source>
</evidence>
<keyword evidence="2" id="KW-0456">Lyase</keyword>
<dbReference type="Gene3D" id="1.10.600.10">
    <property type="entry name" value="Farnesyl Diphosphate Synthase"/>
    <property type="match status" value="1"/>
</dbReference>
<evidence type="ECO:0000313" key="3">
    <source>
        <dbReference type="EMBL" id="PCH35536.1"/>
    </source>
</evidence>
<dbReference type="EMBL" id="KB467854">
    <property type="protein sequence ID" value="PCH35536.1"/>
    <property type="molecule type" value="Genomic_DNA"/>
</dbReference>
<protein>
    <submittedName>
        <fullName evidence="3">Terpenoid synthase</fullName>
    </submittedName>
</protein>
<reference evidence="3 4" key="1">
    <citation type="journal article" date="2012" name="Science">
        <title>The Paleozoic origin of enzymatic lignin decomposition reconstructed from 31 fungal genomes.</title>
        <authorList>
            <person name="Floudas D."/>
            <person name="Binder M."/>
            <person name="Riley R."/>
            <person name="Barry K."/>
            <person name="Blanchette R.A."/>
            <person name="Henrissat B."/>
            <person name="Martinez A.T."/>
            <person name="Otillar R."/>
            <person name="Spatafora J.W."/>
            <person name="Yadav J.S."/>
            <person name="Aerts A."/>
            <person name="Benoit I."/>
            <person name="Boyd A."/>
            <person name="Carlson A."/>
            <person name="Copeland A."/>
            <person name="Coutinho P.M."/>
            <person name="de Vries R.P."/>
            <person name="Ferreira P."/>
            <person name="Findley K."/>
            <person name="Foster B."/>
            <person name="Gaskell J."/>
            <person name="Glotzer D."/>
            <person name="Gorecki P."/>
            <person name="Heitman J."/>
            <person name="Hesse C."/>
            <person name="Hori C."/>
            <person name="Igarashi K."/>
            <person name="Jurgens J.A."/>
            <person name="Kallen N."/>
            <person name="Kersten P."/>
            <person name="Kohler A."/>
            <person name="Kuees U."/>
            <person name="Kumar T.K.A."/>
            <person name="Kuo A."/>
            <person name="LaButti K."/>
            <person name="Larrondo L.F."/>
            <person name="Lindquist E."/>
            <person name="Ling A."/>
            <person name="Lombard V."/>
            <person name="Lucas S."/>
            <person name="Lundell T."/>
            <person name="Martin R."/>
            <person name="McLaughlin D.J."/>
            <person name="Morgenstern I."/>
            <person name="Morin E."/>
            <person name="Murat C."/>
            <person name="Nagy L.G."/>
            <person name="Nolan M."/>
            <person name="Ohm R.A."/>
            <person name="Patyshakuliyeva A."/>
            <person name="Rokas A."/>
            <person name="Ruiz-Duenas F.J."/>
            <person name="Sabat G."/>
            <person name="Salamov A."/>
            <person name="Samejima M."/>
            <person name="Schmutz J."/>
            <person name="Slot J.C."/>
            <person name="St John F."/>
            <person name="Stenlid J."/>
            <person name="Sun H."/>
            <person name="Sun S."/>
            <person name="Syed K."/>
            <person name="Tsang A."/>
            <person name="Wiebenga A."/>
            <person name="Young D."/>
            <person name="Pisabarro A."/>
            <person name="Eastwood D.C."/>
            <person name="Martin F."/>
            <person name="Cullen D."/>
            <person name="Grigoriev I.V."/>
            <person name="Hibbett D.S."/>
        </authorList>
    </citation>
    <scope>NUCLEOTIDE SEQUENCE [LARGE SCALE GENOMIC DNA]</scope>
    <source>
        <strain evidence="3 4">MD-104</strain>
    </source>
</reference>
<gene>
    <name evidence="3" type="ORF">WOLCODRAFT_145847</name>
</gene>
<comment type="similarity">
    <text evidence="1">Belongs to the trichodiene synthase family.</text>
</comment>
<sequence>MDLPDNNVELLKDTSRKAVNDLMAKLGFTYTPIARDYALESRVREIVDKWDVKDLIHPYIPLGILAATVCYGYTMNKDTQAQIALFVALFLALDTPSIMESTAAVHVHKQLCSSVPNKHDVMGHFLDCTRGMSEYFLPFASTSILTSVLQFVNGCYLEQNAQEWVAQGPNPLSFIDYQRNLTGIAEAHAYFIWPKENFPELTDYVQAIPDSSDICLFQCYVNDILSYYKEELNGETGNYIDERAASTGKTTSEVLSDIVDETTVVVERIRRILGEGASREAWEVFMHGNILYHIGTPRYRLQDVIDCEYLSFES</sequence>
<dbReference type="InterPro" id="IPR024652">
    <property type="entry name" value="Trichodiene_synth"/>
</dbReference>
<dbReference type="OMA" id="HPLEYQV"/>
<dbReference type="InterPro" id="IPR008949">
    <property type="entry name" value="Isoprenoid_synthase_dom_sf"/>
</dbReference>
<proteinExistence type="inferred from homology"/>
<dbReference type="OrthoDB" id="2998174at2759"/>
<accession>A0A2H3J028</accession>
<dbReference type="SUPFAM" id="SSF48576">
    <property type="entry name" value="Terpenoid synthases"/>
    <property type="match status" value="1"/>
</dbReference>
<dbReference type="GO" id="GO:0016838">
    <property type="term" value="F:carbon-oxygen lyase activity, acting on phosphates"/>
    <property type="evidence" value="ECO:0007669"/>
    <property type="project" value="InterPro"/>
</dbReference>
<dbReference type="Proteomes" id="UP000218811">
    <property type="component" value="Unassembled WGS sequence"/>
</dbReference>
<name>A0A2H3J028_WOLCO</name>
<dbReference type="AlphaFoldDB" id="A0A2H3J028"/>
<keyword evidence="4" id="KW-1185">Reference proteome</keyword>
<dbReference type="STRING" id="742152.A0A2H3J028"/>
<evidence type="ECO:0000313" key="4">
    <source>
        <dbReference type="Proteomes" id="UP000218811"/>
    </source>
</evidence>